<dbReference type="Proteomes" id="UP000298030">
    <property type="component" value="Unassembled WGS sequence"/>
</dbReference>
<comment type="caution">
    <text evidence="1">The sequence shown here is derived from an EMBL/GenBank/DDBJ whole genome shotgun (WGS) entry which is preliminary data.</text>
</comment>
<evidence type="ECO:0000313" key="2">
    <source>
        <dbReference type="Proteomes" id="UP000298030"/>
    </source>
</evidence>
<reference evidence="1 2" key="1">
    <citation type="journal article" date="2019" name="Nat. Ecol. Evol.">
        <title>Megaphylogeny resolves global patterns of mushroom evolution.</title>
        <authorList>
            <person name="Varga T."/>
            <person name="Krizsan K."/>
            <person name="Foldi C."/>
            <person name="Dima B."/>
            <person name="Sanchez-Garcia M."/>
            <person name="Sanchez-Ramirez S."/>
            <person name="Szollosi G.J."/>
            <person name="Szarkandi J.G."/>
            <person name="Papp V."/>
            <person name="Albert L."/>
            <person name="Andreopoulos W."/>
            <person name="Angelini C."/>
            <person name="Antonin V."/>
            <person name="Barry K.W."/>
            <person name="Bougher N.L."/>
            <person name="Buchanan P."/>
            <person name="Buyck B."/>
            <person name="Bense V."/>
            <person name="Catcheside P."/>
            <person name="Chovatia M."/>
            <person name="Cooper J."/>
            <person name="Damon W."/>
            <person name="Desjardin D."/>
            <person name="Finy P."/>
            <person name="Geml J."/>
            <person name="Haridas S."/>
            <person name="Hughes K."/>
            <person name="Justo A."/>
            <person name="Karasinski D."/>
            <person name="Kautmanova I."/>
            <person name="Kiss B."/>
            <person name="Kocsube S."/>
            <person name="Kotiranta H."/>
            <person name="LaButti K.M."/>
            <person name="Lechner B.E."/>
            <person name="Liimatainen K."/>
            <person name="Lipzen A."/>
            <person name="Lukacs Z."/>
            <person name="Mihaltcheva S."/>
            <person name="Morgado L.N."/>
            <person name="Niskanen T."/>
            <person name="Noordeloos M.E."/>
            <person name="Ohm R.A."/>
            <person name="Ortiz-Santana B."/>
            <person name="Ovrebo C."/>
            <person name="Racz N."/>
            <person name="Riley R."/>
            <person name="Savchenko A."/>
            <person name="Shiryaev A."/>
            <person name="Soop K."/>
            <person name="Spirin V."/>
            <person name="Szebenyi C."/>
            <person name="Tomsovsky M."/>
            <person name="Tulloss R.E."/>
            <person name="Uehling J."/>
            <person name="Grigoriev I.V."/>
            <person name="Vagvolgyi C."/>
            <person name="Papp T."/>
            <person name="Martin F.M."/>
            <person name="Miettinen O."/>
            <person name="Hibbett D.S."/>
            <person name="Nagy L.G."/>
        </authorList>
    </citation>
    <scope>NUCLEOTIDE SEQUENCE [LARGE SCALE GENOMIC DNA]</scope>
    <source>
        <strain evidence="1 2">FP101781</strain>
    </source>
</reference>
<accession>A0A4Y7TM70</accession>
<proteinExistence type="predicted"/>
<evidence type="ECO:0000313" key="1">
    <source>
        <dbReference type="EMBL" id="TEB34652.1"/>
    </source>
</evidence>
<name>A0A4Y7TM70_COPMI</name>
<dbReference type="EMBL" id="QPFP01000009">
    <property type="protein sequence ID" value="TEB34652.1"/>
    <property type="molecule type" value="Genomic_DNA"/>
</dbReference>
<keyword evidence="2" id="KW-1185">Reference proteome</keyword>
<sequence length="171" mass="19028">MAQIPFGLALALATQFPALVPRKGQGISLETSGPSSTATHHITDAGGAHIAFKRPCWWWLAKPAIGHVACKKEEGEWVVPQPDLKGLESRWAADPRQVEMVVQGRGTNTPFLQRSVLGREFHEVRLVRRVWFQEELKRRGRREKNGATNVGCELRNAQGGRPYIIGACGRR</sequence>
<organism evidence="1 2">
    <name type="scientific">Coprinellus micaceus</name>
    <name type="common">Glistening ink-cap mushroom</name>
    <name type="synonym">Coprinus micaceus</name>
    <dbReference type="NCBI Taxonomy" id="71717"/>
    <lineage>
        <taxon>Eukaryota</taxon>
        <taxon>Fungi</taxon>
        <taxon>Dikarya</taxon>
        <taxon>Basidiomycota</taxon>
        <taxon>Agaricomycotina</taxon>
        <taxon>Agaricomycetes</taxon>
        <taxon>Agaricomycetidae</taxon>
        <taxon>Agaricales</taxon>
        <taxon>Agaricineae</taxon>
        <taxon>Psathyrellaceae</taxon>
        <taxon>Coprinellus</taxon>
    </lineage>
</organism>
<dbReference type="AlphaFoldDB" id="A0A4Y7TM70"/>
<protein>
    <submittedName>
        <fullName evidence="1">Uncharacterized protein</fullName>
    </submittedName>
</protein>
<gene>
    <name evidence="1" type="ORF">FA13DRAFT_1772509</name>
</gene>